<dbReference type="PANTHER" id="PTHR12080">
    <property type="entry name" value="SIGNALING LYMPHOCYTIC ACTIVATION MOLECULE"/>
    <property type="match status" value="1"/>
</dbReference>
<evidence type="ECO:0000313" key="7">
    <source>
        <dbReference type="Proteomes" id="UP000567624"/>
    </source>
</evidence>
<accession>A0A7K8R8D5</accession>
<dbReference type="PANTHER" id="PTHR12080:SF55">
    <property type="entry name" value="LYMPHOCYTE FUNCTION-ASSOCIATED ANTIGEN 3"/>
    <property type="match status" value="1"/>
</dbReference>
<gene>
    <name evidence="6" type="primary">Slamf1</name>
    <name evidence="6" type="ORF">SMICAP_R04262</name>
</gene>
<evidence type="ECO:0000313" key="6">
    <source>
        <dbReference type="EMBL" id="NXF13420.1"/>
    </source>
</evidence>
<dbReference type="InterPro" id="IPR015631">
    <property type="entry name" value="CD2/SLAM_rcpt"/>
</dbReference>
<dbReference type="GO" id="GO:0016020">
    <property type="term" value="C:membrane"/>
    <property type="evidence" value="ECO:0007669"/>
    <property type="project" value="UniProtKB-SubCell"/>
</dbReference>
<proteinExistence type="predicted"/>
<dbReference type="AlphaFoldDB" id="A0A7K8R8D5"/>
<keyword evidence="7" id="KW-1185">Reference proteome</keyword>
<evidence type="ECO:0000256" key="3">
    <source>
        <dbReference type="ARBA" id="ARBA00023136"/>
    </source>
</evidence>
<dbReference type="Proteomes" id="UP000567624">
    <property type="component" value="Unassembled WGS sequence"/>
</dbReference>
<feature type="non-terminal residue" evidence="6">
    <location>
        <position position="160"/>
    </location>
</feature>
<protein>
    <submittedName>
        <fullName evidence="6">SLAF1 protein</fullName>
    </submittedName>
</protein>
<dbReference type="Gene3D" id="2.60.40.10">
    <property type="entry name" value="Immunoglobulins"/>
    <property type="match status" value="2"/>
</dbReference>
<comment type="caution">
    <text evidence="6">The sequence shown here is derived from an EMBL/GenBank/DDBJ whole genome shotgun (WGS) entry which is preliminary data.</text>
</comment>
<evidence type="ECO:0000256" key="1">
    <source>
        <dbReference type="ARBA" id="ARBA00004370"/>
    </source>
</evidence>
<name>A0A7K8R8D5_9PASS</name>
<sequence length="160" mass="17585">TKGLRKKQVLVRYSGGNPTNYTLGQMRFQESDFSLEILNTSRQDGQLYEYSVSKGPEEEVWQIQLKVYEPVSDPSIQILSRESANGSCSVSLRCTAERGDDVSYSWGSRDSAPGLCSGNSSFLNLSYPVPWDGSTPCVCTARNPVSSRAVTLEPSQCSPE</sequence>
<keyword evidence="2" id="KW-0732">Signal</keyword>
<keyword evidence="4" id="KW-0325">Glycoprotein</keyword>
<comment type="subcellular location">
    <subcellularLocation>
        <location evidence="1">Membrane</location>
    </subcellularLocation>
</comment>
<keyword evidence="3" id="KW-0472">Membrane</keyword>
<evidence type="ECO:0000259" key="5">
    <source>
        <dbReference type="PROSITE" id="PS50835"/>
    </source>
</evidence>
<dbReference type="InterPro" id="IPR007110">
    <property type="entry name" value="Ig-like_dom"/>
</dbReference>
<evidence type="ECO:0000256" key="4">
    <source>
        <dbReference type="ARBA" id="ARBA00023180"/>
    </source>
</evidence>
<dbReference type="EMBL" id="VWYW01001525">
    <property type="protein sequence ID" value="NXF13420.1"/>
    <property type="molecule type" value="Genomic_DNA"/>
</dbReference>
<organism evidence="6 7">
    <name type="scientific">Smithornis capensis</name>
    <dbReference type="NCBI Taxonomy" id="363769"/>
    <lineage>
        <taxon>Eukaryota</taxon>
        <taxon>Metazoa</taxon>
        <taxon>Chordata</taxon>
        <taxon>Craniata</taxon>
        <taxon>Vertebrata</taxon>
        <taxon>Euteleostomi</taxon>
        <taxon>Archelosauria</taxon>
        <taxon>Archosauria</taxon>
        <taxon>Dinosauria</taxon>
        <taxon>Saurischia</taxon>
        <taxon>Theropoda</taxon>
        <taxon>Coelurosauria</taxon>
        <taxon>Aves</taxon>
        <taxon>Neognathae</taxon>
        <taxon>Neoaves</taxon>
        <taxon>Telluraves</taxon>
        <taxon>Australaves</taxon>
        <taxon>Passeriformes</taxon>
        <taxon>Eurylaimidae</taxon>
        <taxon>Smithornis</taxon>
    </lineage>
</organism>
<dbReference type="InterPro" id="IPR013783">
    <property type="entry name" value="Ig-like_fold"/>
</dbReference>
<dbReference type="PROSITE" id="PS50835">
    <property type="entry name" value="IG_LIKE"/>
    <property type="match status" value="1"/>
</dbReference>
<evidence type="ECO:0000256" key="2">
    <source>
        <dbReference type="ARBA" id="ARBA00022729"/>
    </source>
</evidence>
<feature type="non-terminal residue" evidence="6">
    <location>
        <position position="1"/>
    </location>
</feature>
<feature type="domain" description="Ig-like" evidence="5">
    <location>
        <begin position="74"/>
        <end position="151"/>
    </location>
</feature>
<reference evidence="6 7" key="1">
    <citation type="submission" date="2019-09" db="EMBL/GenBank/DDBJ databases">
        <title>Bird 10,000 Genomes (B10K) Project - Family phase.</title>
        <authorList>
            <person name="Zhang G."/>
        </authorList>
    </citation>
    <scope>NUCLEOTIDE SEQUENCE [LARGE SCALE GENOMIC DNA]</scope>
    <source>
        <strain evidence="6">B10K-CU-031-20</strain>
    </source>
</reference>